<dbReference type="EMBL" id="JACBZP010000001">
    <property type="protein sequence ID" value="NYI67316.1"/>
    <property type="molecule type" value="Genomic_DNA"/>
</dbReference>
<dbReference type="SUPFAM" id="SSF55347">
    <property type="entry name" value="Glyceraldehyde-3-phosphate dehydrogenase-like, C-terminal domain"/>
    <property type="match status" value="1"/>
</dbReference>
<evidence type="ECO:0000313" key="4">
    <source>
        <dbReference type="EMBL" id="NYI67316.1"/>
    </source>
</evidence>
<evidence type="ECO:0000256" key="1">
    <source>
        <dbReference type="ARBA" id="ARBA00023027"/>
    </source>
</evidence>
<dbReference type="GO" id="GO:0050112">
    <property type="term" value="F:inositol 2-dehydrogenase (NAD+) activity"/>
    <property type="evidence" value="ECO:0007669"/>
    <property type="project" value="UniProtKB-EC"/>
</dbReference>
<dbReference type="PANTHER" id="PTHR43377">
    <property type="entry name" value="BILIVERDIN REDUCTASE A"/>
    <property type="match status" value="1"/>
</dbReference>
<protein>
    <submittedName>
        <fullName evidence="4">Myo-inositol 2-dehydrogenase/D-chiro-inositol 1-dehydrogenase</fullName>
        <ecNumber evidence="4">1.1.1.18</ecNumber>
        <ecNumber evidence="4">1.1.1.369</ecNumber>
    </submittedName>
</protein>
<dbReference type="InterPro" id="IPR051450">
    <property type="entry name" value="Gfo/Idh/MocA_Oxidoreductases"/>
</dbReference>
<dbReference type="Gene3D" id="3.40.50.720">
    <property type="entry name" value="NAD(P)-binding Rossmann-like Domain"/>
    <property type="match status" value="1"/>
</dbReference>
<evidence type="ECO:0000259" key="2">
    <source>
        <dbReference type="Pfam" id="PF01408"/>
    </source>
</evidence>
<evidence type="ECO:0000259" key="3">
    <source>
        <dbReference type="Pfam" id="PF22725"/>
    </source>
</evidence>
<dbReference type="SUPFAM" id="SSF51735">
    <property type="entry name" value="NAD(P)-binding Rossmann-fold domains"/>
    <property type="match status" value="1"/>
</dbReference>
<keyword evidence="4" id="KW-0560">Oxidoreductase</keyword>
<gene>
    <name evidence="4" type="ORF">BJY26_001622</name>
</gene>
<dbReference type="Pfam" id="PF01408">
    <property type="entry name" value="GFO_IDH_MocA"/>
    <property type="match status" value="1"/>
</dbReference>
<dbReference type="GO" id="GO:0000166">
    <property type="term" value="F:nucleotide binding"/>
    <property type="evidence" value="ECO:0007669"/>
    <property type="project" value="InterPro"/>
</dbReference>
<proteinExistence type="predicted"/>
<feature type="domain" description="Gfo/Idh/MocA-like oxidoreductase N-terminal" evidence="2">
    <location>
        <begin position="1"/>
        <end position="113"/>
    </location>
</feature>
<feature type="domain" description="GFO/IDH/MocA-like oxidoreductase" evidence="3">
    <location>
        <begin position="122"/>
        <end position="241"/>
    </location>
</feature>
<dbReference type="AlphaFoldDB" id="A0A7Z0D0F9"/>
<keyword evidence="5" id="KW-1185">Reference proteome</keyword>
<keyword evidence="1" id="KW-0520">NAD</keyword>
<accession>A0A7Z0D0F9</accession>
<name>A0A7Z0D0F9_9MICO</name>
<dbReference type="RefSeq" id="WP_179427193.1">
    <property type="nucleotide sequence ID" value="NZ_JACBZP010000001.1"/>
</dbReference>
<comment type="caution">
    <text evidence="4">The sequence shown here is derived from an EMBL/GenBank/DDBJ whole genome shotgun (WGS) entry which is preliminary data.</text>
</comment>
<dbReference type="Pfam" id="PF22725">
    <property type="entry name" value="GFO_IDH_MocA_C3"/>
    <property type="match status" value="1"/>
</dbReference>
<dbReference type="Gene3D" id="3.30.360.10">
    <property type="entry name" value="Dihydrodipicolinate Reductase, domain 2"/>
    <property type="match status" value="1"/>
</dbReference>
<organism evidence="4 5">
    <name type="scientific">Spelaeicoccus albus</name>
    <dbReference type="NCBI Taxonomy" id="1280376"/>
    <lineage>
        <taxon>Bacteria</taxon>
        <taxon>Bacillati</taxon>
        <taxon>Actinomycetota</taxon>
        <taxon>Actinomycetes</taxon>
        <taxon>Micrococcales</taxon>
        <taxon>Brevibacteriaceae</taxon>
        <taxon>Spelaeicoccus</taxon>
    </lineage>
</organism>
<dbReference type="EC" id="1.1.1.18" evidence="4"/>
<dbReference type="Proteomes" id="UP000539111">
    <property type="component" value="Unassembled WGS sequence"/>
</dbReference>
<dbReference type="EC" id="1.1.1.369" evidence="4"/>
<evidence type="ECO:0000313" key="5">
    <source>
        <dbReference type="Proteomes" id="UP000539111"/>
    </source>
</evidence>
<dbReference type="InterPro" id="IPR000683">
    <property type="entry name" value="Gfo/Idh/MocA-like_OxRdtase_N"/>
</dbReference>
<dbReference type="InterPro" id="IPR036291">
    <property type="entry name" value="NAD(P)-bd_dom_sf"/>
</dbReference>
<sequence length="330" mass="34242">MKIGLIGAGGIATAHLPAWVEQGHDVRVYTADGKAADLVGRFGGTVADSFDDVLAWCDAADVCTPTPTHRAIVEQAAAAGVHVMCEKPLARTSADARAAVAACAEAGVLLFPAHVVRFFPAYRAANEAVQRGDIGAPGVLRFSRIAEFPGRSGWYADEAQSGGILMDLMIHDLDQARRLAGPAASIYAVRRQRGAGDRIVGAAHAVVTHASGAISHCASVWSPPGTTFRTTFDLAGSDGILSYDSTAHPGLEFDGARSSERPETAYLPPMTSAETPYAAEIREFATAITTGAAVSVTAADGIAAVDLALAGMKSLETGQRIELAEQEVAT</sequence>
<dbReference type="InterPro" id="IPR055170">
    <property type="entry name" value="GFO_IDH_MocA-like_dom"/>
</dbReference>
<dbReference type="PANTHER" id="PTHR43377:SF1">
    <property type="entry name" value="BILIVERDIN REDUCTASE A"/>
    <property type="match status" value="1"/>
</dbReference>
<reference evidence="4 5" key="1">
    <citation type="submission" date="2020-07" db="EMBL/GenBank/DDBJ databases">
        <title>Sequencing the genomes of 1000 actinobacteria strains.</title>
        <authorList>
            <person name="Klenk H.-P."/>
        </authorList>
    </citation>
    <scope>NUCLEOTIDE SEQUENCE [LARGE SCALE GENOMIC DNA]</scope>
    <source>
        <strain evidence="4 5">DSM 26341</strain>
    </source>
</reference>